<dbReference type="STRING" id="93625.A0A409WJ71"/>
<dbReference type="InParanoid" id="A0A409WJ71"/>
<reference evidence="7 8" key="1">
    <citation type="journal article" date="2018" name="Evol. Lett.">
        <title>Horizontal gene cluster transfer increased hallucinogenic mushroom diversity.</title>
        <authorList>
            <person name="Reynolds H.T."/>
            <person name="Vijayakumar V."/>
            <person name="Gluck-Thaler E."/>
            <person name="Korotkin H.B."/>
            <person name="Matheny P.B."/>
            <person name="Slot J.C."/>
        </authorList>
    </citation>
    <scope>NUCLEOTIDE SEQUENCE [LARGE SCALE GENOMIC DNA]</scope>
    <source>
        <strain evidence="7 8">2631</strain>
    </source>
</reference>
<evidence type="ECO:0000256" key="6">
    <source>
        <dbReference type="ARBA" id="ARBA00035191"/>
    </source>
</evidence>
<dbReference type="PANTHER" id="PTHR13477:SF0">
    <property type="entry name" value="LARGE RIBOSOMAL SUBUNIT PROTEIN ML49"/>
    <property type="match status" value="1"/>
</dbReference>
<dbReference type="Pfam" id="PF05046">
    <property type="entry name" value="Img2"/>
    <property type="match status" value="1"/>
</dbReference>
<dbReference type="InterPro" id="IPR007740">
    <property type="entry name" value="Ribosomal_mL49"/>
</dbReference>
<keyword evidence="5" id="KW-0687">Ribonucleoprotein</keyword>
<evidence type="ECO:0000256" key="3">
    <source>
        <dbReference type="ARBA" id="ARBA00022980"/>
    </source>
</evidence>
<proteinExistence type="inferred from homology"/>
<dbReference type="PANTHER" id="PTHR13477">
    <property type="entry name" value="MITOCHONDRIAL 39S RIBOSOMAL PROTEIN L49"/>
    <property type="match status" value="1"/>
</dbReference>
<evidence type="ECO:0000256" key="1">
    <source>
        <dbReference type="ARBA" id="ARBA00004173"/>
    </source>
</evidence>
<evidence type="ECO:0000313" key="8">
    <source>
        <dbReference type="Proteomes" id="UP000283269"/>
    </source>
</evidence>
<evidence type="ECO:0000256" key="2">
    <source>
        <dbReference type="ARBA" id="ARBA00005677"/>
    </source>
</evidence>
<dbReference type="OrthoDB" id="19439at2759"/>
<accession>A0A409WJ71</accession>
<comment type="caution">
    <text evidence="7">The sequence shown here is derived from an EMBL/GenBank/DDBJ whole genome shotgun (WGS) entry which is preliminary data.</text>
</comment>
<dbReference type="GO" id="GO:0005762">
    <property type="term" value="C:mitochondrial large ribosomal subunit"/>
    <property type="evidence" value="ECO:0007669"/>
    <property type="project" value="TreeGrafter"/>
</dbReference>
<sequence length="131" mass="14709">MLSLARRRVASQLTRTNANRTFSEAATANELVSTSSTTPPLSLPYYVPRNTRGNLPVYTDVRNAGGRYMILVRNIEGNAGVLARDLSESLFEKETYEATRLKVQIAQNKHLIVSGGHWKNEVIEWLKSRGF</sequence>
<evidence type="ECO:0000256" key="5">
    <source>
        <dbReference type="ARBA" id="ARBA00023274"/>
    </source>
</evidence>
<dbReference type="AlphaFoldDB" id="A0A409WJ71"/>
<keyword evidence="4" id="KW-0496">Mitochondrion</keyword>
<dbReference type="Gene3D" id="3.30.780.10">
    <property type="entry name" value="SUI1-like domain"/>
    <property type="match status" value="1"/>
</dbReference>
<dbReference type="EMBL" id="NHYD01003415">
    <property type="protein sequence ID" value="PPQ78539.1"/>
    <property type="molecule type" value="Genomic_DNA"/>
</dbReference>
<dbReference type="GO" id="GO:0006412">
    <property type="term" value="P:translation"/>
    <property type="evidence" value="ECO:0007669"/>
    <property type="project" value="InterPro"/>
</dbReference>
<gene>
    <name evidence="7" type="ORF">CVT25_011811</name>
</gene>
<dbReference type="Proteomes" id="UP000283269">
    <property type="component" value="Unassembled WGS sequence"/>
</dbReference>
<name>A0A409WJ71_PSICY</name>
<keyword evidence="8" id="KW-1185">Reference proteome</keyword>
<organism evidence="7 8">
    <name type="scientific">Psilocybe cyanescens</name>
    <dbReference type="NCBI Taxonomy" id="93625"/>
    <lineage>
        <taxon>Eukaryota</taxon>
        <taxon>Fungi</taxon>
        <taxon>Dikarya</taxon>
        <taxon>Basidiomycota</taxon>
        <taxon>Agaricomycotina</taxon>
        <taxon>Agaricomycetes</taxon>
        <taxon>Agaricomycetidae</taxon>
        <taxon>Agaricales</taxon>
        <taxon>Agaricineae</taxon>
        <taxon>Strophariaceae</taxon>
        <taxon>Psilocybe</taxon>
    </lineage>
</organism>
<protein>
    <recommendedName>
        <fullName evidence="6">Large ribosomal subunit protein mL49</fullName>
    </recommendedName>
</protein>
<keyword evidence="3" id="KW-0689">Ribosomal protein</keyword>
<evidence type="ECO:0000256" key="4">
    <source>
        <dbReference type="ARBA" id="ARBA00023128"/>
    </source>
</evidence>
<comment type="subcellular location">
    <subcellularLocation>
        <location evidence="1">Mitochondrion</location>
    </subcellularLocation>
</comment>
<evidence type="ECO:0000313" key="7">
    <source>
        <dbReference type="EMBL" id="PPQ78539.1"/>
    </source>
</evidence>
<comment type="similarity">
    <text evidence="2">Belongs to the mitochondrion-specific ribosomal protein mL49 family.</text>
</comment>
<dbReference type="GO" id="GO:0003735">
    <property type="term" value="F:structural constituent of ribosome"/>
    <property type="evidence" value="ECO:0007669"/>
    <property type="project" value="InterPro"/>
</dbReference>
<dbReference type="FunCoup" id="A0A409WJ71">
    <property type="interactions" value="40"/>
</dbReference>